<dbReference type="Gene3D" id="3.10.20.30">
    <property type="match status" value="1"/>
</dbReference>
<dbReference type="InterPro" id="IPR003749">
    <property type="entry name" value="ThiS/MoaD-like"/>
</dbReference>
<dbReference type="Pfam" id="PF02597">
    <property type="entry name" value="ThiS"/>
    <property type="match status" value="1"/>
</dbReference>
<sequence length="71" mass="8021">MQNQDILIHINGEPFVCSAFMKLIDILSYLDFNVKLVTIEYNKEVISNSVLSEVFLHHNDEIEIVTIVGGG</sequence>
<dbReference type="AlphaFoldDB" id="A0A1C9CFN0"/>
<dbReference type="InterPro" id="IPR012675">
    <property type="entry name" value="Beta-grasp_dom_sf"/>
</dbReference>
<dbReference type="RefSeq" id="YP_009297649.1">
    <property type="nucleotide sequence ID" value="NC_031177.1"/>
</dbReference>
<dbReference type="NCBIfam" id="TIGR01683">
    <property type="entry name" value="thiS"/>
    <property type="match status" value="1"/>
</dbReference>
<dbReference type="GeneID" id="29074283"/>
<name>A0A1C9CFN0_9FLOR</name>
<gene>
    <name evidence="1" type="primary">thiS</name>
    <name evidence="1" type="ORF">Hrvl_133</name>
</gene>
<dbReference type="InterPro" id="IPR010035">
    <property type="entry name" value="Thi_S"/>
</dbReference>
<protein>
    <submittedName>
        <fullName evidence="1">Thiamine biosynthesis protein S</fullName>
    </submittedName>
</protein>
<reference evidence="1" key="1">
    <citation type="journal article" date="2016" name="BMC Biol.">
        <title>Parallel evolution of highly conserved plastid genome architecture in red seaweeds and seed plants.</title>
        <authorList>
            <person name="Lee J."/>
            <person name="Cho C.H."/>
            <person name="Park S.I."/>
            <person name="Choi J.W."/>
            <person name="Song H.S."/>
            <person name="West J.A."/>
            <person name="Bhattacharya D."/>
            <person name="Yoon H.S."/>
        </authorList>
    </citation>
    <scope>NUCLEOTIDE SEQUENCE</scope>
</reference>
<keyword evidence="1" id="KW-0934">Plastid</keyword>
<dbReference type="InterPro" id="IPR016155">
    <property type="entry name" value="Mopterin_synth/thiamin_S_b"/>
</dbReference>
<dbReference type="EMBL" id="KX284723">
    <property type="protein sequence ID" value="AOM67193.1"/>
    <property type="molecule type" value="Genomic_DNA"/>
</dbReference>
<proteinExistence type="predicted"/>
<dbReference type="PANTHER" id="PTHR34472">
    <property type="entry name" value="SULFUR CARRIER PROTEIN THIS"/>
    <property type="match status" value="1"/>
</dbReference>
<organism evidence="1">
    <name type="scientific">Hildenbrandia rivularis</name>
    <dbReference type="NCBI Taxonomy" id="135206"/>
    <lineage>
        <taxon>Eukaryota</taxon>
        <taxon>Rhodophyta</taxon>
        <taxon>Florideophyceae</taxon>
        <taxon>Hildenbrandiophycidae</taxon>
        <taxon>Hildenbrandiales</taxon>
        <taxon>Hildenbrandiaceae</taxon>
        <taxon>Hildenbrandia</taxon>
    </lineage>
</organism>
<evidence type="ECO:0000313" key="1">
    <source>
        <dbReference type="EMBL" id="AOM67193.1"/>
    </source>
</evidence>
<geneLocation type="plastid" evidence="1"/>
<dbReference type="PANTHER" id="PTHR34472:SF1">
    <property type="entry name" value="SULFUR CARRIER PROTEIN THIS"/>
    <property type="match status" value="1"/>
</dbReference>
<dbReference type="SUPFAM" id="SSF54285">
    <property type="entry name" value="MoaD/ThiS"/>
    <property type="match status" value="1"/>
</dbReference>
<accession>A0A1C9CFN0</accession>
<dbReference type="CDD" id="cd00565">
    <property type="entry name" value="Ubl_ThiS"/>
    <property type="match status" value="1"/>
</dbReference>